<proteinExistence type="predicted"/>
<sequence length="376" mass="43858">MKYYFILFLWLIFTAQIFAQYSLQSQLNMFCSGDVIVKQQVSYKDPGRLGENVLWDFSNLDAENEEYKLAYTSLNKDSIITGTEHRTMYYYSLSNDSLLLWGYENSTTLMTNQQPELLLKFPVNYGDKTNSYFSGSGKYCDRLQLTAMGTVQTHADAYGMMVLPSKDALKHVFRVKTVKWIAEETKPFSHKKGTANLAISKDSIDFRLSNDSTVLGVITYRWYERGYRYPIFETVKSVVKNKNSERKYFNTAFFFPPQAHYYLDEDEDNLSLLENQGNDQSNDSTSSDPWYGLTYNYYPNPVISDLNIEMYLPRPAKIRVQLTERGGRIMKEERWGMKPEGIFHQQISMGFFTVGEYVLNIWLDDGYMVSKKLFKR</sequence>
<dbReference type="EMBL" id="SNRX01000006">
    <property type="protein sequence ID" value="KAA6302581.1"/>
    <property type="molecule type" value="Genomic_DNA"/>
</dbReference>
<evidence type="ECO:0008006" key="3">
    <source>
        <dbReference type="Google" id="ProtNLM"/>
    </source>
</evidence>
<evidence type="ECO:0000313" key="1">
    <source>
        <dbReference type="EMBL" id="KAA6302581.1"/>
    </source>
</evidence>
<dbReference type="AlphaFoldDB" id="A0A5M8P2D6"/>
<name>A0A5M8P2D6_9BACT</name>
<accession>A0A5M8P2D6</accession>
<organism evidence="1 2">
    <name type="scientific">Candidatus Ordinivivax streblomastigis</name>
    <dbReference type="NCBI Taxonomy" id="2540710"/>
    <lineage>
        <taxon>Bacteria</taxon>
        <taxon>Pseudomonadati</taxon>
        <taxon>Bacteroidota</taxon>
        <taxon>Bacteroidia</taxon>
        <taxon>Bacteroidales</taxon>
        <taxon>Candidatus Ordinivivax</taxon>
    </lineage>
</organism>
<dbReference type="Proteomes" id="UP000324575">
    <property type="component" value="Unassembled WGS sequence"/>
</dbReference>
<comment type="caution">
    <text evidence="1">The sequence shown here is derived from an EMBL/GenBank/DDBJ whole genome shotgun (WGS) entry which is preliminary data.</text>
</comment>
<protein>
    <recommendedName>
        <fullName evidence="3">Secretion system C-terminal sorting domain-containing protein</fullName>
    </recommendedName>
</protein>
<reference evidence="1 2" key="1">
    <citation type="submission" date="2019-03" db="EMBL/GenBank/DDBJ databases">
        <title>Single cell metagenomics reveals metabolic interactions within the superorganism composed of flagellate Streblomastix strix and complex community of Bacteroidetes bacteria on its surface.</title>
        <authorList>
            <person name="Treitli S.C."/>
            <person name="Kolisko M."/>
            <person name="Husnik F."/>
            <person name="Keeling P."/>
            <person name="Hampl V."/>
        </authorList>
    </citation>
    <scope>NUCLEOTIDE SEQUENCE [LARGE SCALE GENOMIC DNA]</scope>
    <source>
        <strain evidence="1">St1</strain>
    </source>
</reference>
<evidence type="ECO:0000313" key="2">
    <source>
        <dbReference type="Proteomes" id="UP000324575"/>
    </source>
</evidence>
<gene>
    <name evidence="1" type="ORF">EZS26_001088</name>
</gene>